<dbReference type="GO" id="GO:0005524">
    <property type="term" value="F:ATP binding"/>
    <property type="evidence" value="ECO:0007669"/>
    <property type="project" value="UniProtKB-KW"/>
</dbReference>
<dbReference type="GO" id="GO:0005829">
    <property type="term" value="C:cytosol"/>
    <property type="evidence" value="ECO:0007669"/>
    <property type="project" value="TreeGrafter"/>
</dbReference>
<dbReference type="InterPro" id="IPR023168">
    <property type="entry name" value="GatB_Yqey_C_2"/>
</dbReference>
<keyword evidence="6" id="KW-0030">Aminoacyl-tRNA synthetase</keyword>
<feature type="domain" description="Asn/Gln amidotransferase" evidence="9">
    <location>
        <begin position="647"/>
        <end position="792"/>
    </location>
</feature>
<dbReference type="PANTHER" id="PTHR43097">
    <property type="entry name" value="GLUTAMINE-TRNA LIGASE"/>
    <property type="match status" value="1"/>
</dbReference>
<dbReference type="HAMAP" id="MF_00126">
    <property type="entry name" value="Gln_tRNA_synth"/>
    <property type="match status" value="1"/>
</dbReference>
<comment type="catalytic activity">
    <reaction evidence="7">
        <text>L-aspartyl-tRNA(Asn) + L-glutamine + ATP + H2O = L-asparaginyl-tRNA(Asn) + L-glutamate + ADP + phosphate + 2 H(+)</text>
        <dbReference type="Rhea" id="RHEA:14513"/>
        <dbReference type="Rhea" id="RHEA-COMP:9674"/>
        <dbReference type="Rhea" id="RHEA-COMP:9677"/>
        <dbReference type="ChEBI" id="CHEBI:15377"/>
        <dbReference type="ChEBI" id="CHEBI:15378"/>
        <dbReference type="ChEBI" id="CHEBI:29985"/>
        <dbReference type="ChEBI" id="CHEBI:30616"/>
        <dbReference type="ChEBI" id="CHEBI:43474"/>
        <dbReference type="ChEBI" id="CHEBI:58359"/>
        <dbReference type="ChEBI" id="CHEBI:78515"/>
        <dbReference type="ChEBI" id="CHEBI:78516"/>
        <dbReference type="ChEBI" id="CHEBI:456216"/>
    </reaction>
</comment>
<organism evidence="10">
    <name type="scientific">marine metagenome</name>
    <dbReference type="NCBI Taxonomy" id="408172"/>
    <lineage>
        <taxon>unclassified sequences</taxon>
        <taxon>metagenomes</taxon>
        <taxon>ecological metagenomes</taxon>
    </lineage>
</organism>
<dbReference type="AlphaFoldDB" id="A0A381QSM0"/>
<dbReference type="FunFam" id="2.40.240.10:FF:000001">
    <property type="entry name" value="Glutamine--tRNA ligase"/>
    <property type="match status" value="1"/>
</dbReference>
<dbReference type="InterPro" id="IPR049437">
    <property type="entry name" value="tRNA-synt_1c_C2"/>
</dbReference>
<keyword evidence="5" id="KW-0648">Protein biosynthesis</keyword>
<dbReference type="SUPFAM" id="SSF52374">
    <property type="entry name" value="Nucleotidylyl transferase"/>
    <property type="match status" value="1"/>
</dbReference>
<evidence type="ECO:0000256" key="8">
    <source>
        <dbReference type="ARBA" id="ARBA00047913"/>
    </source>
</evidence>
<dbReference type="Pfam" id="PF02637">
    <property type="entry name" value="GatB_Yqey"/>
    <property type="match status" value="1"/>
</dbReference>
<dbReference type="InterPro" id="IPR022861">
    <property type="entry name" value="Gln_tRNA_ligase_bac"/>
</dbReference>
<evidence type="ECO:0000259" key="9">
    <source>
        <dbReference type="SMART" id="SM00845"/>
    </source>
</evidence>
<evidence type="ECO:0000256" key="1">
    <source>
        <dbReference type="ARBA" id="ARBA00022490"/>
    </source>
</evidence>
<dbReference type="InterPro" id="IPR004514">
    <property type="entry name" value="Gln-tRNA-synth"/>
</dbReference>
<dbReference type="Pfam" id="PF03950">
    <property type="entry name" value="tRNA-synt_1c_C"/>
    <property type="match status" value="1"/>
</dbReference>
<dbReference type="PANTHER" id="PTHR43097:SF5">
    <property type="entry name" value="GLUTAMATE--TRNA LIGASE"/>
    <property type="match status" value="1"/>
</dbReference>
<dbReference type="Gene3D" id="1.10.10.410">
    <property type="match status" value="1"/>
</dbReference>
<dbReference type="Pfam" id="PF00749">
    <property type="entry name" value="tRNA-synt_1c"/>
    <property type="match status" value="1"/>
</dbReference>
<proteinExistence type="inferred from homology"/>
<dbReference type="FunFam" id="3.40.50.620:FF:000037">
    <property type="entry name" value="Glutamine--tRNA ligase cytoplasmic"/>
    <property type="match status" value="1"/>
</dbReference>
<dbReference type="SUPFAM" id="SSF50715">
    <property type="entry name" value="Ribosomal protein L25-like"/>
    <property type="match status" value="1"/>
</dbReference>
<dbReference type="InterPro" id="IPR050132">
    <property type="entry name" value="Gln/Glu-tRNA_Ligase"/>
</dbReference>
<dbReference type="NCBIfam" id="TIGR00440">
    <property type="entry name" value="glnS"/>
    <property type="match status" value="1"/>
</dbReference>
<evidence type="ECO:0000256" key="4">
    <source>
        <dbReference type="ARBA" id="ARBA00022840"/>
    </source>
</evidence>
<sequence>MSTRENNAKRVNTVGLDFVRTIIAEDNANGTYGGRVATRFPPEPNGFLHVGHATAICLSFGVARENNGTTNLRFDDTNPTTEDTSYVDAIQEDVRWLGFEWNNGVRYASDYFARLYEMAVQLVKDGKAYVDSSSEEEIREMRGTLTEPGTASVYRDRSTEENLDLLARMRAGEFENGAHVLRAKIDVKHPNMKMRDPLLYRIRHAHHHRTGDDWCIYPMYDFAHPLSDAIENITHSLCTLEFENNRAIYDWLIEHVDVGDAQPRQYEFARLNLDYTVMSKRKLLRMVEEGHVDGWDDPRMPTISGMRRRGITPESIRLFCDLVGVAKADSRVDIGKLEYAIREDLNQKARRVMCVLDPLKVVITNYPEGRAEELEAPFYPHDIPKEGSRAVPFSREIYIERSDFEEDPPKGFFRLAPGCEVRLRYAYFITCVEVIKDGAGEITELRCTYDPDTRGGAASDGRKVKGTIHWVAAANSVPVEVRLYDRLFKVANPDQAAASSGKDFTDFLNPESHLKIFEAQLEPAVADAKPGCHFQFERQGYFFVDPVDSSPDTPVFTRVVTLRDTWAKITEAEENLTIDQSTLKGVKSARGAPVEKRRRIKRSKSELRNDIRATNPELAQRYEYYLAEIGLTAEEADLLTSDGSVSRLFEDALDVHHDAKVVANWIVNELSPYFENGKADALPFGGAELGALVALVASRTISGKIGKEILAIIVREGGDPEAIVAERGLEQVTDVSAVEPIVEQVIAANPEKVEEYRSGRTGLAGFFVGQVMREAGGTADPELVQRLVREKLC</sequence>
<dbReference type="InterPro" id="IPR020059">
    <property type="entry name" value="Glu/Gln-tRNA-synth_Ib_codon-bd"/>
</dbReference>
<reference evidence="10" key="1">
    <citation type="submission" date="2018-05" db="EMBL/GenBank/DDBJ databases">
        <authorList>
            <person name="Lanie J.A."/>
            <person name="Ng W.-L."/>
            <person name="Kazmierczak K.M."/>
            <person name="Andrzejewski T.M."/>
            <person name="Davidsen T.M."/>
            <person name="Wayne K.J."/>
            <person name="Tettelin H."/>
            <person name="Glass J.I."/>
            <person name="Rusch D."/>
            <person name="Podicherti R."/>
            <person name="Tsui H.-C.T."/>
            <person name="Winkler M.E."/>
        </authorList>
    </citation>
    <scope>NUCLEOTIDE SEQUENCE</scope>
</reference>
<dbReference type="GO" id="GO:0016884">
    <property type="term" value="F:carbon-nitrogen ligase activity, with glutamine as amido-N-donor"/>
    <property type="evidence" value="ECO:0007669"/>
    <property type="project" value="InterPro"/>
</dbReference>
<keyword evidence="2" id="KW-0436">Ligase</keyword>
<evidence type="ECO:0000256" key="3">
    <source>
        <dbReference type="ARBA" id="ARBA00022741"/>
    </source>
</evidence>
<dbReference type="NCBIfam" id="NF011291">
    <property type="entry name" value="PRK14703.1"/>
    <property type="match status" value="1"/>
</dbReference>
<dbReference type="InterPro" id="IPR003789">
    <property type="entry name" value="Asn/Gln_tRNA_amidoTrase-B-like"/>
</dbReference>
<dbReference type="InterPro" id="IPR000924">
    <property type="entry name" value="Glu/Gln-tRNA-synth"/>
</dbReference>
<dbReference type="Gene3D" id="2.40.240.10">
    <property type="entry name" value="Ribosomal Protein L25, Chain P"/>
    <property type="match status" value="2"/>
</dbReference>
<evidence type="ECO:0000256" key="6">
    <source>
        <dbReference type="ARBA" id="ARBA00023146"/>
    </source>
</evidence>
<protein>
    <recommendedName>
        <fullName evidence="9">Asn/Gln amidotransferase domain-containing protein</fullName>
    </recommendedName>
</protein>
<dbReference type="Pfam" id="PF20974">
    <property type="entry name" value="tRNA-synt_1c_C2"/>
    <property type="match status" value="1"/>
</dbReference>
<name>A0A381QSM0_9ZZZZ</name>
<dbReference type="PRINTS" id="PR00987">
    <property type="entry name" value="TRNASYNTHGLU"/>
</dbReference>
<dbReference type="InterPro" id="IPR018027">
    <property type="entry name" value="Asn/Gln_amidotransferase"/>
</dbReference>
<dbReference type="InterPro" id="IPR020058">
    <property type="entry name" value="Glu/Gln-tRNA-synth_Ib_cat-dom"/>
</dbReference>
<dbReference type="FunFam" id="3.90.800.10:FF:000001">
    <property type="entry name" value="Glutamine--tRNA ligase"/>
    <property type="match status" value="1"/>
</dbReference>
<dbReference type="InterPro" id="IPR014729">
    <property type="entry name" value="Rossmann-like_a/b/a_fold"/>
</dbReference>
<dbReference type="GO" id="GO:0004819">
    <property type="term" value="F:glutamine-tRNA ligase activity"/>
    <property type="evidence" value="ECO:0007669"/>
    <property type="project" value="InterPro"/>
</dbReference>
<evidence type="ECO:0000256" key="7">
    <source>
        <dbReference type="ARBA" id="ARBA00047380"/>
    </source>
</evidence>
<keyword evidence="3" id="KW-0547">Nucleotide-binding</keyword>
<accession>A0A381QSM0</accession>
<dbReference type="FunFam" id="1.10.10.410:FF:000001">
    <property type="entry name" value="Aspartyl/glutamyl-tRNA(Asn/Gln) amidotransferase subunit B"/>
    <property type="match status" value="1"/>
</dbReference>
<dbReference type="Gene3D" id="3.40.50.620">
    <property type="entry name" value="HUPs"/>
    <property type="match status" value="1"/>
</dbReference>
<evidence type="ECO:0000256" key="5">
    <source>
        <dbReference type="ARBA" id="ARBA00022917"/>
    </source>
</evidence>
<dbReference type="EMBL" id="UINC01001431">
    <property type="protein sequence ID" value="SUZ80553.1"/>
    <property type="molecule type" value="Genomic_DNA"/>
</dbReference>
<dbReference type="GO" id="GO:0006425">
    <property type="term" value="P:glutaminyl-tRNA aminoacylation"/>
    <property type="evidence" value="ECO:0007669"/>
    <property type="project" value="InterPro"/>
</dbReference>
<evidence type="ECO:0000256" key="2">
    <source>
        <dbReference type="ARBA" id="ARBA00022598"/>
    </source>
</evidence>
<dbReference type="SUPFAM" id="SSF89095">
    <property type="entry name" value="GatB/YqeY motif"/>
    <property type="match status" value="1"/>
</dbReference>
<dbReference type="FunFam" id="1.10.1160.10:FF:000001">
    <property type="entry name" value="Glutamine--tRNA ligase"/>
    <property type="match status" value="1"/>
</dbReference>
<dbReference type="InterPro" id="IPR020056">
    <property type="entry name" value="Rbsml_bL25/Gln-tRNA_synth_N"/>
</dbReference>
<keyword evidence="4" id="KW-0067">ATP-binding</keyword>
<gene>
    <name evidence="10" type="ORF">METZ01_LOCUS33407</name>
</gene>
<keyword evidence="1" id="KW-0963">Cytoplasm</keyword>
<evidence type="ECO:0000313" key="10">
    <source>
        <dbReference type="EMBL" id="SUZ80553.1"/>
    </source>
</evidence>
<dbReference type="InterPro" id="IPR011035">
    <property type="entry name" value="Ribosomal_bL25/Gln-tRNA_synth"/>
</dbReference>
<dbReference type="SMART" id="SM00845">
    <property type="entry name" value="GatB_Yqey"/>
    <property type="match status" value="1"/>
</dbReference>
<comment type="catalytic activity">
    <reaction evidence="8">
        <text>L-glutamyl-tRNA(Gln) + L-glutamine + ATP + H2O = L-glutaminyl-tRNA(Gln) + L-glutamate + ADP + phosphate + H(+)</text>
        <dbReference type="Rhea" id="RHEA:17521"/>
        <dbReference type="Rhea" id="RHEA-COMP:9681"/>
        <dbReference type="Rhea" id="RHEA-COMP:9684"/>
        <dbReference type="ChEBI" id="CHEBI:15377"/>
        <dbReference type="ChEBI" id="CHEBI:15378"/>
        <dbReference type="ChEBI" id="CHEBI:29985"/>
        <dbReference type="ChEBI" id="CHEBI:30616"/>
        <dbReference type="ChEBI" id="CHEBI:43474"/>
        <dbReference type="ChEBI" id="CHEBI:58359"/>
        <dbReference type="ChEBI" id="CHEBI:78520"/>
        <dbReference type="ChEBI" id="CHEBI:78521"/>
        <dbReference type="ChEBI" id="CHEBI:456216"/>
    </reaction>
</comment>